<name>A0AC61S7X7_9BACT</name>
<evidence type="ECO:0000313" key="2">
    <source>
        <dbReference type="Proteomes" id="UP000305401"/>
    </source>
</evidence>
<protein>
    <submittedName>
        <fullName evidence="1">NUDIX domain-containing protein</fullName>
    </submittedName>
</protein>
<sequence length="178" mass="20067">MNKEELFPLVNKHGEVTGSATRGECHSGSMLLHPVVHLHLVTEQGCIYLQKRSKNKDIQPGKWDTAVGGHVDFGETIQEAIEREAREELGIDISVLSLNAVKPYIFQSDREQELINTFIAIVPQNININPDAEEIETGRFWQLSEVDKTIGKGILTPNFEQEYLHIKQNLLNILPTAK</sequence>
<dbReference type="EMBL" id="SSTG01000011">
    <property type="protein sequence ID" value="THG54717.1"/>
    <property type="molecule type" value="Genomic_DNA"/>
</dbReference>
<keyword evidence="2" id="KW-1185">Reference proteome</keyword>
<dbReference type="Proteomes" id="UP000305401">
    <property type="component" value="Unassembled WGS sequence"/>
</dbReference>
<organism evidence="1 2">
    <name type="scientific">Muribaculum caecicola</name>
    <dbReference type="NCBI Taxonomy" id="3038144"/>
    <lineage>
        <taxon>Bacteria</taxon>
        <taxon>Pseudomonadati</taxon>
        <taxon>Bacteroidota</taxon>
        <taxon>Bacteroidia</taxon>
        <taxon>Bacteroidales</taxon>
        <taxon>Muribaculaceae</taxon>
        <taxon>Muribaculum</taxon>
    </lineage>
</organism>
<proteinExistence type="predicted"/>
<reference evidence="1" key="1">
    <citation type="submission" date="2019-04" db="EMBL/GenBank/DDBJ databases">
        <title>Microbes associate with the intestines of laboratory mice.</title>
        <authorList>
            <person name="Navarre W."/>
            <person name="Wong E."/>
            <person name="Huang K.C."/>
            <person name="Tropini C."/>
            <person name="Ng K."/>
            <person name="Yu B."/>
        </authorList>
    </citation>
    <scope>NUCLEOTIDE SEQUENCE</scope>
    <source>
        <strain evidence="1">NM86_A22</strain>
    </source>
</reference>
<comment type="caution">
    <text evidence="1">The sequence shown here is derived from an EMBL/GenBank/DDBJ whole genome shotgun (WGS) entry which is preliminary data.</text>
</comment>
<accession>A0AC61S7X7</accession>
<gene>
    <name evidence="1" type="ORF">E5990_01875</name>
</gene>
<evidence type="ECO:0000313" key="1">
    <source>
        <dbReference type="EMBL" id="THG54717.1"/>
    </source>
</evidence>